<keyword evidence="12" id="KW-1185">Reference proteome</keyword>
<evidence type="ECO:0000256" key="4">
    <source>
        <dbReference type="ARBA" id="ARBA00013194"/>
    </source>
</evidence>
<dbReference type="GO" id="GO:0042026">
    <property type="term" value="P:protein refolding"/>
    <property type="evidence" value="ECO:0007669"/>
    <property type="project" value="UniProtKB-ARBA"/>
</dbReference>
<keyword evidence="7" id="KW-0143">Chaperone</keyword>
<name>A0A2P6U3S1_CHLSO</name>
<dbReference type="EMBL" id="LHPG02000001">
    <property type="protein sequence ID" value="PRW60960.1"/>
    <property type="molecule type" value="Genomic_DNA"/>
</dbReference>
<evidence type="ECO:0000256" key="9">
    <source>
        <dbReference type="PROSITE-ProRule" id="PRU00277"/>
    </source>
</evidence>
<comment type="catalytic activity">
    <reaction evidence="1 9">
        <text>[protein]-peptidylproline (omega=180) = [protein]-peptidylproline (omega=0)</text>
        <dbReference type="Rhea" id="RHEA:16237"/>
        <dbReference type="Rhea" id="RHEA-COMP:10747"/>
        <dbReference type="Rhea" id="RHEA-COMP:10748"/>
        <dbReference type="ChEBI" id="CHEBI:83833"/>
        <dbReference type="ChEBI" id="CHEBI:83834"/>
        <dbReference type="EC" id="5.2.1.8"/>
    </reaction>
</comment>
<dbReference type="OrthoDB" id="2014544at2759"/>
<dbReference type="AlphaFoldDB" id="A0A2P6U3S1"/>
<keyword evidence="6 9" id="KW-0697">Rotamase</keyword>
<feature type="domain" description="PPIase FKBP-type" evidence="10">
    <location>
        <begin position="84"/>
        <end position="144"/>
    </location>
</feature>
<evidence type="ECO:0000256" key="1">
    <source>
        <dbReference type="ARBA" id="ARBA00000971"/>
    </source>
</evidence>
<gene>
    <name evidence="11" type="ORF">C2E21_0298</name>
</gene>
<keyword evidence="5" id="KW-0963">Cytoplasm</keyword>
<dbReference type="PANTHER" id="PTHR47861">
    <property type="entry name" value="FKBP-TYPE PEPTIDYL-PROLYL CIS-TRANS ISOMERASE SLYD"/>
    <property type="match status" value="1"/>
</dbReference>
<dbReference type="SUPFAM" id="SSF54534">
    <property type="entry name" value="FKBP-like"/>
    <property type="match status" value="1"/>
</dbReference>
<dbReference type="PROSITE" id="PS50059">
    <property type="entry name" value="FKBP_PPIASE"/>
    <property type="match status" value="1"/>
</dbReference>
<dbReference type="InterPro" id="IPR001179">
    <property type="entry name" value="PPIase_FKBP_dom"/>
</dbReference>
<evidence type="ECO:0000256" key="5">
    <source>
        <dbReference type="ARBA" id="ARBA00022490"/>
    </source>
</evidence>
<comment type="caution">
    <text evidence="11">The sequence shown here is derived from an EMBL/GenBank/DDBJ whole genome shotgun (WGS) entry which is preliminary data.</text>
</comment>
<keyword evidence="8 9" id="KW-0413">Isomerase</keyword>
<dbReference type="PANTHER" id="PTHR47861:SF3">
    <property type="entry name" value="FKBP-TYPE PEPTIDYL-PROLYL CIS-TRANS ISOMERASE SLYD"/>
    <property type="match status" value="1"/>
</dbReference>
<comment type="similarity">
    <text evidence="3">Belongs to the FKBP-type PPIase family.</text>
</comment>
<proteinExistence type="inferred from homology"/>
<evidence type="ECO:0000313" key="11">
    <source>
        <dbReference type="EMBL" id="PRW60960.1"/>
    </source>
</evidence>
<evidence type="ECO:0000256" key="8">
    <source>
        <dbReference type="ARBA" id="ARBA00023235"/>
    </source>
</evidence>
<dbReference type="EC" id="5.2.1.8" evidence="4 9"/>
<dbReference type="GO" id="GO:0003755">
    <property type="term" value="F:peptidyl-prolyl cis-trans isomerase activity"/>
    <property type="evidence" value="ECO:0007669"/>
    <property type="project" value="UniProtKB-KW"/>
</dbReference>
<evidence type="ECO:0000313" key="12">
    <source>
        <dbReference type="Proteomes" id="UP000239899"/>
    </source>
</evidence>
<organism evidence="11 12">
    <name type="scientific">Chlorella sorokiniana</name>
    <name type="common">Freshwater green alga</name>
    <dbReference type="NCBI Taxonomy" id="3076"/>
    <lineage>
        <taxon>Eukaryota</taxon>
        <taxon>Viridiplantae</taxon>
        <taxon>Chlorophyta</taxon>
        <taxon>core chlorophytes</taxon>
        <taxon>Trebouxiophyceae</taxon>
        <taxon>Chlorellales</taxon>
        <taxon>Chlorellaceae</taxon>
        <taxon>Chlorella clade</taxon>
        <taxon>Chlorella</taxon>
    </lineage>
</organism>
<reference evidence="11 12" key="1">
    <citation type="journal article" date="2018" name="Plant J.">
        <title>Genome sequences of Chlorella sorokiniana UTEX 1602 and Micractinium conductrix SAG 241.80: implications to maltose excretion by a green alga.</title>
        <authorList>
            <person name="Arriola M.B."/>
            <person name="Velmurugan N."/>
            <person name="Zhang Y."/>
            <person name="Plunkett M.H."/>
            <person name="Hondzo H."/>
            <person name="Barney B.M."/>
        </authorList>
    </citation>
    <scope>NUCLEOTIDE SEQUENCE [LARGE SCALE GENOMIC DNA]</scope>
    <source>
        <strain evidence="12">UTEX 1602</strain>
    </source>
</reference>
<dbReference type="Pfam" id="PF00254">
    <property type="entry name" value="FKBP_C"/>
    <property type="match status" value="1"/>
</dbReference>
<protein>
    <recommendedName>
        <fullName evidence="4 9">peptidylprolyl isomerase</fullName>
        <ecNumber evidence="4 9">5.2.1.8</ecNumber>
    </recommendedName>
</protein>
<dbReference type="GO" id="GO:0005737">
    <property type="term" value="C:cytoplasm"/>
    <property type="evidence" value="ECO:0007669"/>
    <property type="project" value="UniProtKB-SubCell"/>
</dbReference>
<evidence type="ECO:0000256" key="7">
    <source>
        <dbReference type="ARBA" id="ARBA00023186"/>
    </source>
</evidence>
<comment type="subcellular location">
    <subcellularLocation>
        <location evidence="2">Cytoplasm</location>
    </subcellularLocation>
</comment>
<dbReference type="InterPro" id="IPR046357">
    <property type="entry name" value="PPIase_dom_sf"/>
</dbReference>
<sequence length="229" mass="24096">MASCRLAVAAAPAPGGCCGASRLAAAAAALPPVACRATWSQLWRRPPGRQHGHSSMDGAAQRAASRLVAAASAEGSAPLVAVEGDIVTLNWKCFSEEGELLESSEQSEDPTTFEVGAGDIVGNRLFEAFDEAVRGLAVGDITELKAEGGDWKPELLFVVPREHEEVQRLEGRYKNMGGLKEGLVVQLSNGGMALVVKEDEASVTLDANNMLAGKSLLFQLELVAIERPS</sequence>
<evidence type="ECO:0000256" key="2">
    <source>
        <dbReference type="ARBA" id="ARBA00004496"/>
    </source>
</evidence>
<evidence type="ECO:0000256" key="3">
    <source>
        <dbReference type="ARBA" id="ARBA00006577"/>
    </source>
</evidence>
<dbReference type="Gene3D" id="3.10.50.40">
    <property type="match status" value="1"/>
</dbReference>
<evidence type="ECO:0000259" key="10">
    <source>
        <dbReference type="PROSITE" id="PS50059"/>
    </source>
</evidence>
<evidence type="ECO:0000256" key="6">
    <source>
        <dbReference type="ARBA" id="ARBA00023110"/>
    </source>
</evidence>
<accession>A0A2P6U3S1</accession>
<dbReference type="Proteomes" id="UP000239899">
    <property type="component" value="Unassembled WGS sequence"/>
</dbReference>